<evidence type="ECO:0000256" key="1">
    <source>
        <dbReference type="ARBA" id="ARBA00001946"/>
    </source>
</evidence>
<accession>A0A1F7Z1R7</accession>
<evidence type="ECO:0000259" key="12">
    <source>
        <dbReference type="PROSITE" id="PS51462"/>
    </source>
</evidence>
<dbReference type="PANTHER" id="PTHR47707:SF1">
    <property type="entry name" value="NUDIX HYDROLASE FAMILY PROTEIN"/>
    <property type="match status" value="1"/>
</dbReference>
<dbReference type="GO" id="GO:0044716">
    <property type="term" value="F:8-oxo-GDP phosphatase activity"/>
    <property type="evidence" value="ECO:0007669"/>
    <property type="project" value="TreeGrafter"/>
</dbReference>
<comment type="similarity">
    <text evidence="2">Belongs to the Nudix hydrolase family.</text>
</comment>
<comment type="catalytic activity">
    <reaction evidence="10">
        <text>8-oxo-dGTP + H2O = 8-oxo-dGMP + diphosphate + H(+)</text>
        <dbReference type="Rhea" id="RHEA:31575"/>
        <dbReference type="ChEBI" id="CHEBI:15377"/>
        <dbReference type="ChEBI" id="CHEBI:15378"/>
        <dbReference type="ChEBI" id="CHEBI:33019"/>
        <dbReference type="ChEBI" id="CHEBI:63224"/>
        <dbReference type="ChEBI" id="CHEBI:77896"/>
        <dbReference type="EC" id="3.6.1.55"/>
    </reaction>
</comment>
<comment type="cofactor">
    <cofactor evidence="1">
        <name>Mg(2+)</name>
        <dbReference type="ChEBI" id="CHEBI:18420"/>
    </cofactor>
</comment>
<dbReference type="STRING" id="1802505.A3D01_01465"/>
<dbReference type="GO" id="GO:0008413">
    <property type="term" value="F:8-oxo-7,8-dihydroguanosine triphosphate pyrophosphatase activity"/>
    <property type="evidence" value="ECO:0007669"/>
    <property type="project" value="TreeGrafter"/>
</dbReference>
<dbReference type="InterPro" id="IPR047127">
    <property type="entry name" value="MutT-like"/>
</dbReference>
<keyword evidence="8" id="KW-0460">Magnesium</keyword>
<evidence type="ECO:0000256" key="6">
    <source>
        <dbReference type="ARBA" id="ARBA00022763"/>
    </source>
</evidence>
<name>A0A1F7Z1R7_9BACT</name>
<dbReference type="Gene3D" id="3.90.79.10">
    <property type="entry name" value="Nucleoside Triphosphate Pyrophosphohydrolase"/>
    <property type="match status" value="1"/>
</dbReference>
<evidence type="ECO:0000256" key="11">
    <source>
        <dbReference type="ARBA" id="ARBA00038905"/>
    </source>
</evidence>
<evidence type="ECO:0000256" key="5">
    <source>
        <dbReference type="ARBA" id="ARBA00022723"/>
    </source>
</evidence>
<evidence type="ECO:0000256" key="4">
    <source>
        <dbReference type="ARBA" id="ARBA00022705"/>
    </source>
</evidence>
<dbReference type="GO" id="GO:0006260">
    <property type="term" value="P:DNA replication"/>
    <property type="evidence" value="ECO:0007669"/>
    <property type="project" value="UniProtKB-KW"/>
</dbReference>
<keyword evidence="9" id="KW-0234">DNA repair</keyword>
<evidence type="ECO:0000256" key="8">
    <source>
        <dbReference type="ARBA" id="ARBA00022842"/>
    </source>
</evidence>
<dbReference type="PROSITE" id="PS51462">
    <property type="entry name" value="NUDIX"/>
    <property type="match status" value="1"/>
</dbReference>
<evidence type="ECO:0000256" key="9">
    <source>
        <dbReference type="ARBA" id="ARBA00023204"/>
    </source>
</evidence>
<reference evidence="13 14" key="1">
    <citation type="journal article" date="2016" name="Nat. Commun.">
        <title>Thousands of microbial genomes shed light on interconnected biogeochemical processes in an aquifer system.</title>
        <authorList>
            <person name="Anantharaman K."/>
            <person name="Brown C.T."/>
            <person name="Hug L.A."/>
            <person name="Sharon I."/>
            <person name="Castelle C.J."/>
            <person name="Probst A.J."/>
            <person name="Thomas B.C."/>
            <person name="Singh A."/>
            <person name="Wilkins M.J."/>
            <person name="Karaoz U."/>
            <person name="Brodie E.L."/>
            <person name="Williams K.H."/>
            <person name="Hubbard S.S."/>
            <person name="Banfield J.F."/>
        </authorList>
    </citation>
    <scope>NUCLEOTIDE SEQUENCE [LARGE SCALE GENOMIC DNA]</scope>
</reference>
<dbReference type="AlphaFoldDB" id="A0A1F7Z1R7"/>
<keyword evidence="7" id="KW-0378">Hydrolase</keyword>
<evidence type="ECO:0000256" key="3">
    <source>
        <dbReference type="ARBA" id="ARBA00022457"/>
    </source>
</evidence>
<dbReference type="SUPFAM" id="SSF55811">
    <property type="entry name" value="Nudix"/>
    <property type="match status" value="1"/>
</dbReference>
<keyword evidence="4" id="KW-0235">DNA replication</keyword>
<keyword evidence="6" id="KW-0227">DNA damage</keyword>
<organism evidence="13 14">
    <name type="scientific">Candidatus Woesebacteria bacterium RIFCSPHIGHO2_02_FULL_39_13</name>
    <dbReference type="NCBI Taxonomy" id="1802505"/>
    <lineage>
        <taxon>Bacteria</taxon>
        <taxon>Candidatus Woeseibacteriota</taxon>
    </lineage>
</organism>
<dbReference type="InterPro" id="IPR000086">
    <property type="entry name" value="NUDIX_hydrolase_dom"/>
</dbReference>
<protein>
    <recommendedName>
        <fullName evidence="11">8-oxo-dGTP diphosphatase</fullName>
        <ecNumber evidence="11">3.6.1.55</ecNumber>
    </recommendedName>
</protein>
<keyword evidence="3" id="KW-0515">Mutator protein</keyword>
<dbReference type="EMBL" id="MGGR01000016">
    <property type="protein sequence ID" value="OGM33606.1"/>
    <property type="molecule type" value="Genomic_DNA"/>
</dbReference>
<evidence type="ECO:0000256" key="7">
    <source>
        <dbReference type="ARBA" id="ARBA00022801"/>
    </source>
</evidence>
<dbReference type="Proteomes" id="UP000177169">
    <property type="component" value="Unassembled WGS sequence"/>
</dbReference>
<feature type="domain" description="Nudix hydrolase" evidence="12">
    <location>
        <begin position="9"/>
        <end position="137"/>
    </location>
</feature>
<comment type="caution">
    <text evidence="13">The sequence shown here is derived from an EMBL/GenBank/DDBJ whole genome shotgun (WGS) entry which is preliminary data.</text>
</comment>
<dbReference type="GO" id="GO:0044715">
    <property type="term" value="F:8-oxo-dGDP phosphatase activity"/>
    <property type="evidence" value="ECO:0007669"/>
    <property type="project" value="TreeGrafter"/>
</dbReference>
<dbReference type="Pfam" id="PF00293">
    <property type="entry name" value="NUDIX"/>
    <property type="match status" value="1"/>
</dbReference>
<dbReference type="InterPro" id="IPR015797">
    <property type="entry name" value="NUDIX_hydrolase-like_dom_sf"/>
</dbReference>
<evidence type="ECO:0000313" key="14">
    <source>
        <dbReference type="Proteomes" id="UP000177169"/>
    </source>
</evidence>
<dbReference type="GO" id="GO:0006281">
    <property type="term" value="P:DNA repair"/>
    <property type="evidence" value="ECO:0007669"/>
    <property type="project" value="UniProtKB-KW"/>
</dbReference>
<keyword evidence="5" id="KW-0479">Metal-binding</keyword>
<dbReference type="EC" id="3.6.1.55" evidence="11"/>
<evidence type="ECO:0000256" key="10">
    <source>
        <dbReference type="ARBA" id="ARBA00035861"/>
    </source>
</evidence>
<evidence type="ECO:0000313" key="13">
    <source>
        <dbReference type="EMBL" id="OGM33606.1"/>
    </source>
</evidence>
<sequence length="194" mass="23209">MKVKDPRYDYHITVSAHLLLKTVDNQILMAKRPETWEWAPGRWGLPGGKIYQFETFMDAIKRKTRQELGFELMPDGLYQIKQLIIKDKQAFMYFFSAKYEGQELTGEMTDYKWFGIKDLNEFPSNKFAEYFYKKMLSEFLVKDAKLLPMEVVDSLNYIKLSDTKNYKDWFEGIINKDYDPNKVADFKKWKKVKK</sequence>
<evidence type="ECO:0000256" key="2">
    <source>
        <dbReference type="ARBA" id="ARBA00005582"/>
    </source>
</evidence>
<gene>
    <name evidence="13" type="ORF">A3D01_01465</name>
</gene>
<dbReference type="GO" id="GO:0035539">
    <property type="term" value="F:8-oxo-7,8-dihydrodeoxyguanosine triphosphate pyrophosphatase activity"/>
    <property type="evidence" value="ECO:0007669"/>
    <property type="project" value="UniProtKB-EC"/>
</dbReference>
<dbReference type="GO" id="GO:0046872">
    <property type="term" value="F:metal ion binding"/>
    <property type="evidence" value="ECO:0007669"/>
    <property type="project" value="UniProtKB-KW"/>
</dbReference>
<proteinExistence type="inferred from homology"/>
<dbReference type="PANTHER" id="PTHR47707">
    <property type="entry name" value="8-OXO-DGTP DIPHOSPHATASE"/>
    <property type="match status" value="1"/>
</dbReference>